<evidence type="ECO:0000256" key="2">
    <source>
        <dbReference type="ARBA" id="ARBA00022692"/>
    </source>
</evidence>
<comment type="subcellular location">
    <subcellularLocation>
        <location evidence="1">Membrane</location>
        <topology evidence="1">Multi-pass membrane protein</topology>
    </subcellularLocation>
</comment>
<reference evidence="6" key="1">
    <citation type="submission" date="2018-05" db="EMBL/GenBank/DDBJ databases">
        <authorList>
            <person name="Lanie J.A."/>
            <person name="Ng W.-L."/>
            <person name="Kazmierczak K.M."/>
            <person name="Andrzejewski T.M."/>
            <person name="Davidsen T.M."/>
            <person name="Wayne K.J."/>
            <person name="Tettelin H."/>
            <person name="Glass J.I."/>
            <person name="Rusch D."/>
            <person name="Podicherti R."/>
            <person name="Tsui H.-C.T."/>
            <person name="Winkler M.E."/>
        </authorList>
    </citation>
    <scope>NUCLEOTIDE SEQUENCE</scope>
</reference>
<feature type="non-terminal residue" evidence="6">
    <location>
        <position position="1"/>
    </location>
</feature>
<dbReference type="GO" id="GO:0016020">
    <property type="term" value="C:membrane"/>
    <property type="evidence" value="ECO:0007669"/>
    <property type="project" value="UniProtKB-SubCell"/>
</dbReference>
<accession>A0A382UXF7</accession>
<organism evidence="6">
    <name type="scientific">marine metagenome</name>
    <dbReference type="NCBI Taxonomy" id="408172"/>
    <lineage>
        <taxon>unclassified sequences</taxon>
        <taxon>metagenomes</taxon>
        <taxon>ecological metagenomes</taxon>
    </lineage>
</organism>
<dbReference type="AlphaFoldDB" id="A0A382UXF7"/>
<dbReference type="GO" id="GO:0022857">
    <property type="term" value="F:transmembrane transporter activity"/>
    <property type="evidence" value="ECO:0007669"/>
    <property type="project" value="InterPro"/>
</dbReference>
<feature type="transmembrane region" description="Helical" evidence="5">
    <location>
        <begin position="85"/>
        <end position="105"/>
    </location>
</feature>
<feature type="transmembrane region" description="Helical" evidence="5">
    <location>
        <begin position="53"/>
        <end position="73"/>
    </location>
</feature>
<protein>
    <submittedName>
        <fullName evidence="6">Uncharacterized protein</fullName>
    </submittedName>
</protein>
<keyword evidence="4 5" id="KW-0472">Membrane</keyword>
<evidence type="ECO:0000256" key="1">
    <source>
        <dbReference type="ARBA" id="ARBA00004141"/>
    </source>
</evidence>
<evidence type="ECO:0000313" key="6">
    <source>
        <dbReference type="EMBL" id="SVD38341.1"/>
    </source>
</evidence>
<sequence>FSMFPYIMNIFLTTLLSNTMSSSGTVAVLGPITLSMGGEPIYMGMTTAISSSFGYFSAIAAPACMIIYSSGLVKITDFLKAGWRMAIMSTITLLVIYKFYWPLIIGLTNFK</sequence>
<dbReference type="EMBL" id="UINC01147174">
    <property type="protein sequence ID" value="SVD38341.1"/>
    <property type="molecule type" value="Genomic_DNA"/>
</dbReference>
<proteinExistence type="predicted"/>
<evidence type="ECO:0000256" key="4">
    <source>
        <dbReference type="ARBA" id="ARBA00023136"/>
    </source>
</evidence>
<gene>
    <name evidence="6" type="ORF">METZ01_LOCUS391195</name>
</gene>
<dbReference type="InterPro" id="IPR001898">
    <property type="entry name" value="SLC13A/DASS"/>
</dbReference>
<dbReference type="Pfam" id="PF00939">
    <property type="entry name" value="Na_sulph_symp"/>
    <property type="match status" value="1"/>
</dbReference>
<evidence type="ECO:0000256" key="3">
    <source>
        <dbReference type="ARBA" id="ARBA00022989"/>
    </source>
</evidence>
<keyword evidence="2 5" id="KW-0812">Transmembrane</keyword>
<name>A0A382UXF7_9ZZZZ</name>
<keyword evidence="3 5" id="KW-1133">Transmembrane helix</keyword>
<evidence type="ECO:0000256" key="5">
    <source>
        <dbReference type="SAM" id="Phobius"/>
    </source>
</evidence>